<evidence type="ECO:0000313" key="2">
    <source>
        <dbReference type="EMBL" id="MCD2425768.1"/>
    </source>
</evidence>
<dbReference type="Gene3D" id="2.160.20.10">
    <property type="entry name" value="Single-stranded right-handed beta-helix, Pectin lyase-like"/>
    <property type="match status" value="1"/>
</dbReference>
<proteinExistence type="predicted"/>
<keyword evidence="3" id="KW-1185">Reference proteome</keyword>
<accession>A0ABS8PZJ9</accession>
<name>A0ABS8PZJ9_9BACT</name>
<dbReference type="InterPro" id="IPR012334">
    <property type="entry name" value="Pectin_lyas_fold"/>
</dbReference>
<sequence length="522" mass="56135">MQHTILYKNAATLLALVLFTGTAGAQKTTQAVPGNNKSHWVQMNTREQLEYTTTSRGDRIMDFSYAGYEGGGVKLPEVKVAARVYPVAGDNTPNIQKAIDSVAKLPLENGFRGAVVLAAGDFECMQTISIAHSGIVLRGSGIATRIRMTGAPHVAIRLEAPVQTRPMSSKVPVTDVYIPSGTDVMTVADDKEFTAGDLVVITKPVTPEWVQFMGMDRLVRDGKKQTWITGELSLERTVKTVRGNRITIDVPFTDNYDAAFTKPAVTVQKIVKTGGLQHAGVEDLLIDAPEQSVTISQGHHSAIRTRGLTDGWIRNVQIRNTVNSVGIGGRRITVADLDIRHTVPTVGAAKPADLSADGAQLLFNRCAIQGDNVFFLATGAKVSGPIVLLHCTFTGNGWIQPHQRWATGLLVDGCNVPDGGIDFMNRGEMGSGHGWAIGWAVAWNCRAKTYLNQQPPGAYNWVIGCVGLPQQRAMPFDKEPLLPEGIYDAHGAAVIPASLYLAQLKSRLGGQATEATGYTGTK</sequence>
<dbReference type="EMBL" id="JAJNEC010000007">
    <property type="protein sequence ID" value="MCD2425768.1"/>
    <property type="molecule type" value="Genomic_DNA"/>
</dbReference>
<comment type="caution">
    <text evidence="2">The sequence shown here is derived from an EMBL/GenBank/DDBJ whole genome shotgun (WGS) entry which is preliminary data.</text>
</comment>
<feature type="signal peptide" evidence="1">
    <location>
        <begin position="1"/>
        <end position="25"/>
    </location>
</feature>
<dbReference type="SUPFAM" id="SSF51126">
    <property type="entry name" value="Pectin lyase-like"/>
    <property type="match status" value="1"/>
</dbReference>
<gene>
    <name evidence="2" type="ORF">LQ567_23490</name>
</gene>
<evidence type="ECO:0000256" key="1">
    <source>
        <dbReference type="SAM" id="SignalP"/>
    </source>
</evidence>
<dbReference type="Proteomes" id="UP001199816">
    <property type="component" value="Unassembled WGS sequence"/>
</dbReference>
<organism evidence="2 3">
    <name type="scientific">Niabella pedocola</name>
    <dbReference type="NCBI Taxonomy" id="1752077"/>
    <lineage>
        <taxon>Bacteria</taxon>
        <taxon>Pseudomonadati</taxon>
        <taxon>Bacteroidota</taxon>
        <taxon>Chitinophagia</taxon>
        <taxon>Chitinophagales</taxon>
        <taxon>Chitinophagaceae</taxon>
        <taxon>Niabella</taxon>
    </lineage>
</organism>
<feature type="chain" id="PRO_5045090517" description="Pectate lyase superfamily protein domain-containing protein" evidence="1">
    <location>
        <begin position="26"/>
        <end position="522"/>
    </location>
</feature>
<dbReference type="InterPro" id="IPR011050">
    <property type="entry name" value="Pectin_lyase_fold/virulence"/>
</dbReference>
<evidence type="ECO:0008006" key="4">
    <source>
        <dbReference type="Google" id="ProtNLM"/>
    </source>
</evidence>
<protein>
    <recommendedName>
        <fullName evidence="4">Pectate lyase superfamily protein domain-containing protein</fullName>
    </recommendedName>
</protein>
<evidence type="ECO:0000313" key="3">
    <source>
        <dbReference type="Proteomes" id="UP001199816"/>
    </source>
</evidence>
<dbReference type="RefSeq" id="WP_231008342.1">
    <property type="nucleotide sequence ID" value="NZ_JAJNEC010000007.1"/>
</dbReference>
<reference evidence="2 3" key="1">
    <citation type="submission" date="2021-11" db="EMBL/GenBank/DDBJ databases">
        <title>Genomic of Niabella pedocola.</title>
        <authorList>
            <person name="Wu T."/>
        </authorList>
    </citation>
    <scope>NUCLEOTIDE SEQUENCE [LARGE SCALE GENOMIC DNA]</scope>
    <source>
        <strain evidence="2 3">JCM 31011</strain>
    </source>
</reference>
<keyword evidence="1" id="KW-0732">Signal</keyword>